<keyword evidence="11" id="KW-1185">Reference proteome</keyword>
<evidence type="ECO:0000256" key="7">
    <source>
        <dbReference type="ARBA" id="ARBA00022842"/>
    </source>
</evidence>
<evidence type="ECO:0000256" key="5">
    <source>
        <dbReference type="ARBA" id="ARBA00022723"/>
    </source>
</evidence>
<dbReference type="OrthoDB" id="10254945at2759"/>
<comment type="similarity">
    <text evidence="4 9">Belongs to the inositol monophosphatase superfamily.</text>
</comment>
<dbReference type="Proteomes" id="UP000683360">
    <property type="component" value="Unassembled WGS sequence"/>
</dbReference>
<comment type="catalytic activity">
    <reaction evidence="1 9">
        <text>a myo-inositol phosphate + H2O = myo-inositol + phosphate</text>
        <dbReference type="Rhea" id="RHEA:24056"/>
        <dbReference type="ChEBI" id="CHEBI:15377"/>
        <dbReference type="ChEBI" id="CHEBI:17268"/>
        <dbReference type="ChEBI" id="CHEBI:43474"/>
        <dbReference type="ChEBI" id="CHEBI:84139"/>
        <dbReference type="EC" id="3.1.3.25"/>
    </reaction>
</comment>
<evidence type="ECO:0000256" key="1">
    <source>
        <dbReference type="ARBA" id="ARBA00001033"/>
    </source>
</evidence>
<keyword evidence="6 9" id="KW-0378">Hydrolase</keyword>
<dbReference type="InterPro" id="IPR033942">
    <property type="entry name" value="IMPase"/>
</dbReference>
<dbReference type="GO" id="GO:0046854">
    <property type="term" value="P:phosphatidylinositol phosphate biosynthetic process"/>
    <property type="evidence" value="ECO:0007669"/>
    <property type="project" value="InterPro"/>
</dbReference>
<evidence type="ECO:0000313" key="10">
    <source>
        <dbReference type="EMBL" id="CAG2184650.1"/>
    </source>
</evidence>
<dbReference type="AlphaFoldDB" id="A0A8S3PM75"/>
<feature type="binding site" evidence="8">
    <location>
        <position position="83"/>
    </location>
    <ligand>
        <name>Mg(2+)</name>
        <dbReference type="ChEBI" id="CHEBI:18420"/>
        <label>1</label>
        <note>catalytic</note>
    </ligand>
</feature>
<dbReference type="PANTHER" id="PTHR20854">
    <property type="entry name" value="INOSITOL MONOPHOSPHATASE"/>
    <property type="match status" value="1"/>
</dbReference>
<dbReference type="EMBL" id="CAJPWZ010000012">
    <property type="protein sequence ID" value="CAG2184650.1"/>
    <property type="molecule type" value="Genomic_DNA"/>
</dbReference>
<evidence type="ECO:0000256" key="3">
    <source>
        <dbReference type="ARBA" id="ARBA00005152"/>
    </source>
</evidence>
<dbReference type="Gene3D" id="3.40.190.80">
    <property type="match status" value="1"/>
</dbReference>
<evidence type="ECO:0000313" key="11">
    <source>
        <dbReference type="Proteomes" id="UP000683360"/>
    </source>
</evidence>
<gene>
    <name evidence="10" type="ORF">MEDL_302</name>
</gene>
<feature type="binding site" evidence="8">
    <location>
        <position position="105"/>
    </location>
    <ligand>
        <name>Mg(2+)</name>
        <dbReference type="ChEBI" id="CHEBI:18420"/>
        <label>1</label>
        <note>catalytic</note>
    </ligand>
</feature>
<reference evidence="10" key="1">
    <citation type="submission" date="2021-03" db="EMBL/GenBank/DDBJ databases">
        <authorList>
            <person name="Bekaert M."/>
        </authorList>
    </citation>
    <scope>NUCLEOTIDE SEQUENCE</scope>
</reference>
<protein>
    <recommendedName>
        <fullName evidence="9">Inositol-1-monophosphatase</fullName>
        <ecNumber evidence="9">3.1.3.25</ecNumber>
    </recommendedName>
</protein>
<dbReference type="InterPro" id="IPR020552">
    <property type="entry name" value="Inositol_monoPase_Li-sen"/>
</dbReference>
<dbReference type="Pfam" id="PF00459">
    <property type="entry name" value="Inositol_P"/>
    <property type="match status" value="1"/>
</dbReference>
<evidence type="ECO:0000256" key="4">
    <source>
        <dbReference type="ARBA" id="ARBA00009759"/>
    </source>
</evidence>
<dbReference type="CDD" id="cd01639">
    <property type="entry name" value="IMPase"/>
    <property type="match status" value="1"/>
</dbReference>
<evidence type="ECO:0000256" key="6">
    <source>
        <dbReference type="ARBA" id="ARBA00022801"/>
    </source>
</evidence>
<keyword evidence="7 8" id="KW-0460">Magnesium</keyword>
<evidence type="ECO:0000256" key="9">
    <source>
        <dbReference type="RuleBase" id="RU364068"/>
    </source>
</evidence>
<feature type="binding site" evidence="8">
    <location>
        <position position="106"/>
    </location>
    <ligand>
        <name>Mg(2+)</name>
        <dbReference type="ChEBI" id="CHEBI:18420"/>
        <label>1</label>
        <note>catalytic</note>
    </ligand>
</feature>
<accession>A0A8S3PM75</accession>
<comment type="caution">
    <text evidence="10">The sequence shown here is derived from an EMBL/GenBank/DDBJ whole genome shotgun (WGS) entry which is preliminary data.</text>
</comment>
<dbReference type="GO" id="GO:0007165">
    <property type="term" value="P:signal transduction"/>
    <property type="evidence" value="ECO:0007669"/>
    <property type="project" value="TreeGrafter"/>
</dbReference>
<name>A0A8S3PM75_MYTED</name>
<dbReference type="InterPro" id="IPR020550">
    <property type="entry name" value="Inositol_monophosphatase_CS"/>
</dbReference>
<dbReference type="PRINTS" id="PR00377">
    <property type="entry name" value="IMPHPHTASES"/>
</dbReference>
<dbReference type="PROSITE" id="PS00630">
    <property type="entry name" value="IMP_2"/>
    <property type="match status" value="1"/>
</dbReference>
<dbReference type="GO" id="GO:0006020">
    <property type="term" value="P:inositol metabolic process"/>
    <property type="evidence" value="ECO:0007669"/>
    <property type="project" value="TreeGrafter"/>
</dbReference>
<keyword evidence="5 8" id="KW-0479">Metal-binding</keyword>
<feature type="binding site" evidence="8">
    <location>
        <position position="232"/>
    </location>
    <ligand>
        <name>Mg(2+)</name>
        <dbReference type="ChEBI" id="CHEBI:18420"/>
        <label>1</label>
        <note>catalytic</note>
    </ligand>
</feature>
<dbReference type="EC" id="3.1.3.25" evidence="9"/>
<dbReference type="InterPro" id="IPR020583">
    <property type="entry name" value="Inositol_monoP_metal-BS"/>
</dbReference>
<proteinExistence type="inferred from homology"/>
<dbReference type="PANTHER" id="PTHR20854:SF4">
    <property type="entry name" value="INOSITOL-1-MONOPHOSPHATASE-RELATED"/>
    <property type="match status" value="1"/>
</dbReference>
<feature type="binding site" evidence="8">
    <location>
        <position position="103"/>
    </location>
    <ligand>
        <name>Mg(2+)</name>
        <dbReference type="ChEBI" id="CHEBI:18420"/>
        <label>1</label>
        <note>catalytic</note>
    </ligand>
</feature>
<dbReference type="Gene3D" id="3.30.540.10">
    <property type="entry name" value="Fructose-1,6-Bisphosphatase, subunit A, domain 1"/>
    <property type="match status" value="1"/>
</dbReference>
<organism evidence="10 11">
    <name type="scientific">Mytilus edulis</name>
    <name type="common">Blue mussel</name>
    <dbReference type="NCBI Taxonomy" id="6550"/>
    <lineage>
        <taxon>Eukaryota</taxon>
        <taxon>Metazoa</taxon>
        <taxon>Spiralia</taxon>
        <taxon>Lophotrochozoa</taxon>
        <taxon>Mollusca</taxon>
        <taxon>Bivalvia</taxon>
        <taxon>Autobranchia</taxon>
        <taxon>Pteriomorphia</taxon>
        <taxon>Mytilida</taxon>
        <taxon>Mytiloidea</taxon>
        <taxon>Mytilidae</taxon>
        <taxon>Mytilinae</taxon>
        <taxon>Mytilus</taxon>
    </lineage>
</organism>
<dbReference type="GO" id="GO:0046872">
    <property type="term" value="F:metal ion binding"/>
    <property type="evidence" value="ECO:0007669"/>
    <property type="project" value="UniProtKB-KW"/>
</dbReference>
<dbReference type="PROSITE" id="PS00629">
    <property type="entry name" value="IMP_1"/>
    <property type="match status" value="1"/>
</dbReference>
<evidence type="ECO:0000256" key="2">
    <source>
        <dbReference type="ARBA" id="ARBA00001946"/>
    </source>
</evidence>
<dbReference type="SUPFAM" id="SSF56655">
    <property type="entry name" value="Carbohydrate phosphatase"/>
    <property type="match status" value="1"/>
</dbReference>
<comment type="pathway">
    <text evidence="3 9">Polyol metabolism; myo-inositol biosynthesis; myo-inositol from D-glucose 6-phosphate: step 2/2.</text>
</comment>
<dbReference type="FunFam" id="3.40.190.80:FF:000002">
    <property type="entry name" value="Inositol-1-monophosphatase"/>
    <property type="match status" value="1"/>
</dbReference>
<dbReference type="PRINTS" id="PR00378">
    <property type="entry name" value="LIIMPHPHTASE"/>
</dbReference>
<comment type="cofactor">
    <cofactor evidence="2 8 9">
        <name>Mg(2+)</name>
        <dbReference type="ChEBI" id="CHEBI:18420"/>
    </cofactor>
</comment>
<dbReference type="FunFam" id="3.30.540.10:FF:000004">
    <property type="entry name" value="Inositol-1-monophosphatase"/>
    <property type="match status" value="1"/>
</dbReference>
<sequence length="287" mass="31556">MSTAEIQDYLKTATVVAKEAGEVVREAFYKEKSLQTKSNYADLVTETDQAVEKQIINSLKEKYQLTSEDNNQYEADISQFIGEESVAGGHKTEWTDDPTWIIDPIDGTTNFVHQIPHTCVCIGLSIKKQMVVGVVYAPILNEMYTGAKGQGAFCNGERISTSQQNDLKQAIIYLEGGSSREQDVLRRKFNIYHKVVETTRGTRTLGSAAMNMVNVAKGSGDAYVEYGLHIWDFAASGVILIEAGGAMIDPAGGPVDFLSRRVLCASSQSLADQLSTTIPEHIEMERD</sequence>
<dbReference type="GO" id="GO:0008934">
    <property type="term" value="F:inositol monophosphate 1-phosphatase activity"/>
    <property type="evidence" value="ECO:0007669"/>
    <property type="project" value="InterPro"/>
</dbReference>
<dbReference type="InterPro" id="IPR000760">
    <property type="entry name" value="Inositol_monophosphatase-like"/>
</dbReference>
<evidence type="ECO:0000256" key="8">
    <source>
        <dbReference type="PIRSR" id="PIRSR600760-2"/>
    </source>
</evidence>